<dbReference type="Pfam" id="PF02384">
    <property type="entry name" value="N6_Mtase"/>
    <property type="match status" value="1"/>
</dbReference>
<evidence type="ECO:0000259" key="2">
    <source>
        <dbReference type="Pfam" id="PF02384"/>
    </source>
</evidence>
<feature type="domain" description="DNA methylase adenine-specific" evidence="2">
    <location>
        <begin position="111"/>
        <end position="228"/>
    </location>
</feature>
<comment type="caution">
    <text evidence="3">The sequence shown here is derived from an EMBL/GenBank/DDBJ whole genome shotgun (WGS) entry which is preliminary data.</text>
</comment>
<keyword evidence="3" id="KW-0489">Methyltransferase</keyword>
<dbReference type="GO" id="GO:0003677">
    <property type="term" value="F:DNA binding"/>
    <property type="evidence" value="ECO:0007669"/>
    <property type="project" value="InterPro"/>
</dbReference>
<evidence type="ECO:0000256" key="1">
    <source>
        <dbReference type="SAM" id="MobiDB-lite"/>
    </source>
</evidence>
<dbReference type="InterPro" id="IPR003356">
    <property type="entry name" value="DNA_methylase_A-5"/>
</dbReference>
<dbReference type="EMBL" id="JADEXN010000063">
    <property type="protein sequence ID" value="MBE9040192.1"/>
    <property type="molecule type" value="Genomic_DNA"/>
</dbReference>
<evidence type="ECO:0000313" key="3">
    <source>
        <dbReference type="EMBL" id="MBE9040192.1"/>
    </source>
</evidence>
<dbReference type="AlphaFoldDB" id="A0A928Z6B2"/>
<keyword evidence="3" id="KW-0808">Transferase</keyword>
<organism evidence="3 4">
    <name type="scientific">Zarconia navalis LEGE 11467</name>
    <dbReference type="NCBI Taxonomy" id="1828826"/>
    <lineage>
        <taxon>Bacteria</taxon>
        <taxon>Bacillati</taxon>
        <taxon>Cyanobacteriota</taxon>
        <taxon>Cyanophyceae</taxon>
        <taxon>Oscillatoriophycideae</taxon>
        <taxon>Oscillatoriales</taxon>
        <taxon>Oscillatoriales incertae sedis</taxon>
        <taxon>Zarconia</taxon>
        <taxon>Zarconia navalis</taxon>
    </lineage>
</organism>
<dbReference type="RefSeq" id="WP_264320448.1">
    <property type="nucleotide sequence ID" value="NZ_JADEXN010000063.1"/>
</dbReference>
<dbReference type="PRINTS" id="PR00507">
    <property type="entry name" value="N12N6MTFRASE"/>
</dbReference>
<protein>
    <submittedName>
        <fullName evidence="3">N-6 DNA methylase</fullName>
    </submittedName>
</protein>
<accession>A0A928Z6B2</accession>
<feature type="region of interest" description="Disordered" evidence="1">
    <location>
        <begin position="253"/>
        <end position="272"/>
    </location>
</feature>
<dbReference type="Gene3D" id="3.40.50.150">
    <property type="entry name" value="Vaccinia Virus protein VP39"/>
    <property type="match status" value="1"/>
</dbReference>
<dbReference type="InterPro" id="IPR029063">
    <property type="entry name" value="SAM-dependent_MTases_sf"/>
</dbReference>
<dbReference type="SUPFAM" id="SSF53335">
    <property type="entry name" value="S-adenosyl-L-methionine-dependent methyltransferases"/>
    <property type="match status" value="1"/>
</dbReference>
<dbReference type="Proteomes" id="UP000621799">
    <property type="component" value="Unassembled WGS sequence"/>
</dbReference>
<keyword evidence="4" id="KW-1185">Reference proteome</keyword>
<proteinExistence type="predicted"/>
<gene>
    <name evidence="3" type="ORF">IQ235_05220</name>
</gene>
<reference evidence="3" key="1">
    <citation type="submission" date="2020-10" db="EMBL/GenBank/DDBJ databases">
        <authorList>
            <person name="Castelo-Branco R."/>
            <person name="Eusebio N."/>
            <person name="Adriana R."/>
            <person name="Vieira A."/>
            <person name="Brugerolle De Fraissinette N."/>
            <person name="Rezende De Castro R."/>
            <person name="Schneider M.P."/>
            <person name="Vasconcelos V."/>
            <person name="Leao P.N."/>
        </authorList>
    </citation>
    <scope>NUCLEOTIDE SEQUENCE</scope>
    <source>
        <strain evidence="3">LEGE 11467</strain>
    </source>
</reference>
<name>A0A928Z6B2_9CYAN</name>
<dbReference type="GO" id="GO:0008170">
    <property type="term" value="F:N-methyltransferase activity"/>
    <property type="evidence" value="ECO:0007669"/>
    <property type="project" value="InterPro"/>
</dbReference>
<sequence>MNNTTKNKNRENRSQSTQNTFTKLKQDFCNKFDKLAYSRSHFEVFRDWVEISAIAMHNRPYNFSNLPKDECFETLEADYLKLVAKYDRETLNEFAALLEITMIALNSEWGDFLGEIYTEMEIGGKRSKQTKGEFFTPYPVAQLAAEMTLLGCEEVIERQGYLTISKPACGAGAMLIAACEVIARKGYAPNKVMFFEAIDINPFCCHMAFVQFSCLELPGIVCHGDTLKYEFQKRWETATFKIWSFLTGKNPFRNMEQTDNEPTTPTTDDRTV</sequence>
<dbReference type="GO" id="GO:0032259">
    <property type="term" value="P:methylation"/>
    <property type="evidence" value="ECO:0007669"/>
    <property type="project" value="UniProtKB-KW"/>
</dbReference>
<evidence type="ECO:0000313" key="4">
    <source>
        <dbReference type="Proteomes" id="UP000621799"/>
    </source>
</evidence>